<protein>
    <submittedName>
        <fullName evidence="2">Poly(R)-hydroxyalkanoic acid synthase</fullName>
    </submittedName>
</protein>
<dbReference type="Pfam" id="PF00561">
    <property type="entry name" value="Abhydrolase_1"/>
    <property type="match status" value="1"/>
</dbReference>
<dbReference type="Gene3D" id="3.40.50.1820">
    <property type="entry name" value="alpha/beta hydrolase"/>
    <property type="match status" value="1"/>
</dbReference>
<dbReference type="GO" id="GO:0003824">
    <property type="term" value="F:catalytic activity"/>
    <property type="evidence" value="ECO:0007669"/>
    <property type="project" value="UniProtKB-ARBA"/>
</dbReference>
<gene>
    <name evidence="2" type="ORF">GCM10010260_30140</name>
</gene>
<dbReference type="RefSeq" id="WP_191873994.1">
    <property type="nucleotide sequence ID" value="NZ_BMTD01000005.1"/>
</dbReference>
<dbReference type="InterPro" id="IPR029058">
    <property type="entry name" value="AB_hydrolase_fold"/>
</dbReference>
<dbReference type="SUPFAM" id="SSF53474">
    <property type="entry name" value="alpha/beta-Hydrolases"/>
    <property type="match status" value="1"/>
</dbReference>
<reference evidence="2" key="2">
    <citation type="submission" date="2020-09" db="EMBL/GenBank/DDBJ databases">
        <authorList>
            <person name="Sun Q."/>
            <person name="Ohkuma M."/>
        </authorList>
    </citation>
    <scope>NUCLEOTIDE SEQUENCE</scope>
    <source>
        <strain evidence="2">JCM 4369</strain>
    </source>
</reference>
<dbReference type="InterPro" id="IPR000073">
    <property type="entry name" value="AB_hydrolase_1"/>
</dbReference>
<evidence type="ECO:0000313" key="3">
    <source>
        <dbReference type="Proteomes" id="UP000618795"/>
    </source>
</evidence>
<feature type="domain" description="AB hydrolase-1" evidence="1">
    <location>
        <begin position="82"/>
        <end position="323"/>
    </location>
</feature>
<dbReference type="PANTHER" id="PTHR36837:SF2">
    <property type="entry name" value="POLY(3-HYDROXYALKANOATE) POLYMERASE SUBUNIT PHAC"/>
    <property type="match status" value="1"/>
</dbReference>
<dbReference type="Proteomes" id="UP000618795">
    <property type="component" value="Unassembled WGS sequence"/>
</dbReference>
<sequence>MTVRHPLRPARVMAEAANLVLTADQANVAATPRDVVWTHRTTTLYRYRSDRRRHPVPVLLVFALINRPDVFDLRPGNSFVEFLLAEGFDVYLLDWGVPDEEDADRGLEHYVCDQLHWAVRRVLRGSGGDRVSLVGWCMGAAFAAMYAALYPAGPVANTVLLTMPFDTEGSVYRQWVTAGTYDVATLADLRVIPGHAIDWANKMLKPVGNYVTTYRRLWDQVEQGTVDREAFQSMARWVADNPPFPARAYREWITWLYQENRFAAGTLRLRGRRVDPAGIDAAVLVVTAAQDHIAPRAGTLPFLDRVGSADVTHFDRPGGHIGLMAGSKARDRIWPDIAGWLAARSASTPARSTS</sequence>
<evidence type="ECO:0000313" key="2">
    <source>
        <dbReference type="EMBL" id="GGU93241.1"/>
    </source>
</evidence>
<dbReference type="EMBL" id="BMTD01000005">
    <property type="protein sequence ID" value="GGU93241.1"/>
    <property type="molecule type" value="Genomic_DNA"/>
</dbReference>
<proteinExistence type="predicted"/>
<evidence type="ECO:0000259" key="1">
    <source>
        <dbReference type="Pfam" id="PF00561"/>
    </source>
</evidence>
<keyword evidence="3" id="KW-1185">Reference proteome</keyword>
<dbReference type="AlphaFoldDB" id="A0A918ICA0"/>
<reference evidence="2" key="1">
    <citation type="journal article" date="2014" name="Int. J. Syst. Evol. Microbiol.">
        <title>Complete genome sequence of Corynebacterium casei LMG S-19264T (=DSM 44701T), isolated from a smear-ripened cheese.</title>
        <authorList>
            <consortium name="US DOE Joint Genome Institute (JGI-PGF)"/>
            <person name="Walter F."/>
            <person name="Albersmeier A."/>
            <person name="Kalinowski J."/>
            <person name="Ruckert C."/>
        </authorList>
    </citation>
    <scope>NUCLEOTIDE SEQUENCE</scope>
    <source>
        <strain evidence="2">JCM 4369</strain>
    </source>
</reference>
<organism evidence="2 3">
    <name type="scientific">Streptomyces filipinensis</name>
    <dbReference type="NCBI Taxonomy" id="66887"/>
    <lineage>
        <taxon>Bacteria</taxon>
        <taxon>Bacillati</taxon>
        <taxon>Actinomycetota</taxon>
        <taxon>Actinomycetes</taxon>
        <taxon>Kitasatosporales</taxon>
        <taxon>Streptomycetaceae</taxon>
        <taxon>Streptomyces</taxon>
    </lineage>
</organism>
<accession>A0A918ICA0</accession>
<name>A0A918ICA0_9ACTN</name>
<comment type="caution">
    <text evidence="2">The sequence shown here is derived from an EMBL/GenBank/DDBJ whole genome shotgun (WGS) entry which is preliminary data.</text>
</comment>
<dbReference type="PANTHER" id="PTHR36837">
    <property type="entry name" value="POLY(3-HYDROXYALKANOATE) POLYMERASE SUBUNIT PHAC"/>
    <property type="match status" value="1"/>
</dbReference>
<dbReference type="InterPro" id="IPR051321">
    <property type="entry name" value="PHA/PHB_synthase"/>
</dbReference>